<dbReference type="Proteomes" id="UP000664332">
    <property type="component" value="Unassembled WGS sequence"/>
</dbReference>
<feature type="chain" id="PRO_5037115198" evidence="4">
    <location>
        <begin position="36"/>
        <end position="729"/>
    </location>
</feature>
<sequence>MSRTLSPFPRNPRPVHALAACAAACALVLAPAAMAAEAPAPSAQVLQLAAGSGSYVTDDTGTLSQSQLNQLDAVLGEIAAEGGDAHVYLVDNLGDPATWAANQYQDNSSSPNFIALGIGVGDRHWSIATNKQGWPPAAESTVSDAVRARLESGDIAGAAQIFADRVQAETQTAAAEEPRTNTGAGTGTGTVVEQVPATDSGSGVAGGFSLVLVLALLAGGFFGVRKMLKKGKSTSHTSPQAIASGGGGKPVTLEQARQIDPSDITALRALPFGILKTRAEEELNSTDSLNRRAKQELDIARDEFGMERTRRFTAAMNTSTTTLQQAFSTYNNANTAGVPREAQAEAFARVVSQCGQADQALAAQSEDFQKMRDLLVRAPERVEELTRKTVAVTTRIPQADQTLNKLKASYSEQVLAPVADNIELAQAHLKHADGLIDSARELIKKPAGSQGGLIDYIRGAEDGLQQADHLLDTVDEAGPKLAAATTKIDDLISEIRQETAELKQLLDNPRNSGLVANKEDALADFAQVDKVLADCAADKDTDPLGTYAQLTDLDARLDEVIATVKQKASTHSRKQELFDQMLPPTTSMIDGVNDLVGSRPTVIGADTRTALARAQQYRAMALNEQSSNLDGAITHLRQANDAARSAYAAARRDLDDYNSRMRSNYRGGSGGGFGTFIAGALVGDMMSDMFRGSGGFGGGGGFSGGSFGGGGFSGGSFGGGGGGFSGGSF</sequence>
<accession>A0A939E0K6</accession>
<keyword evidence="1" id="KW-0175">Coiled coil</keyword>
<keyword evidence="3" id="KW-0472">Membrane</keyword>
<feature type="region of interest" description="Disordered" evidence="2">
    <location>
        <begin position="232"/>
        <end position="252"/>
    </location>
</feature>
<evidence type="ECO:0000256" key="1">
    <source>
        <dbReference type="SAM" id="Coils"/>
    </source>
</evidence>
<name>A0A939E0K6_9CORY</name>
<organism evidence="5 6">
    <name type="scientific">Corynebacterium mendelii</name>
    <dbReference type="NCBI Taxonomy" id="2765362"/>
    <lineage>
        <taxon>Bacteria</taxon>
        <taxon>Bacillati</taxon>
        <taxon>Actinomycetota</taxon>
        <taxon>Actinomycetes</taxon>
        <taxon>Mycobacteriales</taxon>
        <taxon>Corynebacteriaceae</taxon>
        <taxon>Corynebacterium</taxon>
    </lineage>
</organism>
<dbReference type="EMBL" id="JAFLEQ010000008">
    <property type="protein sequence ID" value="MBN9644246.1"/>
    <property type="molecule type" value="Genomic_DNA"/>
</dbReference>
<feature type="coiled-coil region" evidence="1">
    <location>
        <begin position="481"/>
        <end position="508"/>
    </location>
</feature>
<evidence type="ECO:0000256" key="2">
    <source>
        <dbReference type="SAM" id="MobiDB-lite"/>
    </source>
</evidence>
<protein>
    <submittedName>
        <fullName evidence="5">TPM domain-containing protein</fullName>
    </submittedName>
</protein>
<dbReference type="Gene3D" id="3.10.310.50">
    <property type="match status" value="1"/>
</dbReference>
<evidence type="ECO:0000256" key="4">
    <source>
        <dbReference type="SAM" id="SignalP"/>
    </source>
</evidence>
<reference evidence="5" key="1">
    <citation type="submission" date="2021-03" db="EMBL/GenBank/DDBJ databases">
        <authorList>
            <person name="Sun Q."/>
        </authorList>
    </citation>
    <scope>NUCLEOTIDE SEQUENCE</scope>
    <source>
        <strain evidence="5">CCM 8862</strain>
    </source>
</reference>
<proteinExistence type="predicted"/>
<evidence type="ECO:0000313" key="5">
    <source>
        <dbReference type="EMBL" id="MBN9644246.1"/>
    </source>
</evidence>
<feature type="transmembrane region" description="Helical" evidence="3">
    <location>
        <begin position="204"/>
        <end position="224"/>
    </location>
</feature>
<feature type="region of interest" description="Disordered" evidence="2">
    <location>
        <begin position="171"/>
        <end position="190"/>
    </location>
</feature>
<keyword evidence="3" id="KW-0812">Transmembrane</keyword>
<evidence type="ECO:0000256" key="3">
    <source>
        <dbReference type="SAM" id="Phobius"/>
    </source>
</evidence>
<feature type="compositionally biased region" description="Low complexity" evidence="2">
    <location>
        <begin position="171"/>
        <end position="183"/>
    </location>
</feature>
<comment type="caution">
    <text evidence="5">The sequence shown here is derived from an EMBL/GenBank/DDBJ whole genome shotgun (WGS) entry which is preliminary data.</text>
</comment>
<dbReference type="AlphaFoldDB" id="A0A939E0K6"/>
<keyword evidence="3" id="KW-1133">Transmembrane helix</keyword>
<keyword evidence="6" id="KW-1185">Reference proteome</keyword>
<evidence type="ECO:0000313" key="6">
    <source>
        <dbReference type="Proteomes" id="UP000664332"/>
    </source>
</evidence>
<feature type="coiled-coil region" evidence="1">
    <location>
        <begin position="276"/>
        <end position="303"/>
    </location>
</feature>
<dbReference type="RefSeq" id="WP_207278690.1">
    <property type="nucleotide sequence ID" value="NZ_JAFLEQ010000008.1"/>
</dbReference>
<gene>
    <name evidence="5" type="ORF">JZY06_06400</name>
</gene>
<feature type="signal peptide" evidence="4">
    <location>
        <begin position="1"/>
        <end position="35"/>
    </location>
</feature>
<keyword evidence="4" id="KW-0732">Signal</keyword>